<feature type="non-terminal residue" evidence="2">
    <location>
        <position position="188"/>
    </location>
</feature>
<gene>
    <name evidence="2" type="ORF">S01H1_82712</name>
</gene>
<proteinExistence type="predicted"/>
<feature type="non-terminal residue" evidence="2">
    <location>
        <position position="1"/>
    </location>
</feature>
<dbReference type="EMBL" id="BARS01056103">
    <property type="protein sequence ID" value="GAG51568.1"/>
    <property type="molecule type" value="Genomic_DNA"/>
</dbReference>
<evidence type="ECO:0000313" key="2">
    <source>
        <dbReference type="EMBL" id="GAG51568.1"/>
    </source>
</evidence>
<accession>X0YT99</accession>
<feature type="region of interest" description="Disordered" evidence="1">
    <location>
        <begin position="1"/>
        <end position="47"/>
    </location>
</feature>
<comment type="caution">
    <text evidence="2">The sequence shown here is derived from an EMBL/GenBank/DDBJ whole genome shotgun (WGS) entry which is preliminary data.</text>
</comment>
<reference evidence="2" key="1">
    <citation type="journal article" date="2014" name="Front. Microbiol.">
        <title>High frequency of phylogenetically diverse reductive dehalogenase-homologous genes in deep subseafloor sedimentary metagenomes.</title>
        <authorList>
            <person name="Kawai M."/>
            <person name="Futagami T."/>
            <person name="Toyoda A."/>
            <person name="Takaki Y."/>
            <person name="Nishi S."/>
            <person name="Hori S."/>
            <person name="Arai W."/>
            <person name="Tsubouchi T."/>
            <person name="Morono Y."/>
            <person name="Uchiyama I."/>
            <person name="Ito T."/>
            <person name="Fujiyama A."/>
            <person name="Inagaki F."/>
            <person name="Takami H."/>
        </authorList>
    </citation>
    <scope>NUCLEOTIDE SEQUENCE</scope>
    <source>
        <strain evidence="2">Expedition CK06-06</strain>
    </source>
</reference>
<feature type="compositionally biased region" description="Low complexity" evidence="1">
    <location>
        <begin position="1"/>
        <end position="11"/>
    </location>
</feature>
<dbReference type="Gene3D" id="2.60.120.560">
    <property type="entry name" value="Exo-inulinase, domain 1"/>
    <property type="match status" value="1"/>
</dbReference>
<protein>
    <submittedName>
        <fullName evidence="2">Uncharacterized protein</fullName>
    </submittedName>
</protein>
<organism evidence="2">
    <name type="scientific">marine sediment metagenome</name>
    <dbReference type="NCBI Taxonomy" id="412755"/>
    <lineage>
        <taxon>unclassified sequences</taxon>
        <taxon>metagenomes</taxon>
        <taxon>ecological metagenomes</taxon>
    </lineage>
</organism>
<evidence type="ECO:0000256" key="1">
    <source>
        <dbReference type="SAM" id="MobiDB-lite"/>
    </source>
</evidence>
<dbReference type="AlphaFoldDB" id="X0YT99"/>
<sequence length="188" mass="20199">LTAAPTLQSSPTSPPTATPIITLSPTPTDTATPGPIPSATLPELAPGDPRIGLDLAAPAFKDDFSIRYKWGEPSSEGATNVWEDGRHRTTDHLTDHYITWSTTLFDVGNIYIEVTAEIGDCSGRDGYGVAARVSGDQLNNGYTLEFSCDGAYRIRKFIEGSVQVLFNWTSAEAILAGPHIENRMGFLA</sequence>
<name>X0YT99_9ZZZZ</name>
<feature type="compositionally biased region" description="Low complexity" evidence="1">
    <location>
        <begin position="18"/>
        <end position="28"/>
    </location>
</feature>